<protein>
    <submittedName>
        <fullName evidence="1">DNA helicase</fullName>
    </submittedName>
</protein>
<name>A0A8H5V7A2_GIBSU</name>
<evidence type="ECO:0000313" key="2">
    <source>
        <dbReference type="Proteomes" id="UP000547976"/>
    </source>
</evidence>
<dbReference type="Proteomes" id="UP000547976">
    <property type="component" value="Unassembled WGS sequence"/>
</dbReference>
<organism evidence="1 2">
    <name type="scientific">Gibberella subglutinans</name>
    <name type="common">Fusarium subglutinans</name>
    <dbReference type="NCBI Taxonomy" id="42677"/>
    <lineage>
        <taxon>Eukaryota</taxon>
        <taxon>Fungi</taxon>
        <taxon>Dikarya</taxon>
        <taxon>Ascomycota</taxon>
        <taxon>Pezizomycotina</taxon>
        <taxon>Sordariomycetes</taxon>
        <taxon>Hypocreomycetidae</taxon>
        <taxon>Hypocreales</taxon>
        <taxon>Nectriaceae</taxon>
        <taxon>Fusarium</taxon>
        <taxon>Fusarium fujikuroi species complex</taxon>
    </lineage>
</organism>
<dbReference type="GeneID" id="59314724"/>
<dbReference type="RefSeq" id="XP_036542173.1">
    <property type="nucleotide sequence ID" value="XM_036680006.1"/>
</dbReference>
<dbReference type="GO" id="GO:0004386">
    <property type="term" value="F:helicase activity"/>
    <property type="evidence" value="ECO:0007669"/>
    <property type="project" value="UniProtKB-KW"/>
</dbReference>
<keyword evidence="1" id="KW-0378">Hydrolase</keyword>
<dbReference type="AlphaFoldDB" id="A0A8H5V7A2"/>
<keyword evidence="1" id="KW-0067">ATP-binding</keyword>
<dbReference type="EMBL" id="JAAOAV010000019">
    <property type="protein sequence ID" value="KAF5611420.1"/>
    <property type="molecule type" value="Genomic_DNA"/>
</dbReference>
<comment type="caution">
    <text evidence="1">The sequence shown here is derived from an EMBL/GenBank/DDBJ whole genome shotgun (WGS) entry which is preliminary data.</text>
</comment>
<dbReference type="OrthoDB" id="6513042at2759"/>
<gene>
    <name evidence="1" type="ORF">FSUBG_2253</name>
</gene>
<reference evidence="1 2" key="1">
    <citation type="submission" date="2020-05" db="EMBL/GenBank/DDBJ databases">
        <title>Identification and distribution of gene clusters putatively required for synthesis of sphingolipid metabolism inhibitors in phylogenetically diverse species of the filamentous fungus Fusarium.</title>
        <authorList>
            <person name="Kim H.-S."/>
            <person name="Busman M."/>
            <person name="Brown D.W."/>
            <person name="Divon H."/>
            <person name="Uhlig S."/>
            <person name="Proctor R.H."/>
        </authorList>
    </citation>
    <scope>NUCLEOTIDE SEQUENCE [LARGE SCALE GENOMIC DNA]</scope>
    <source>
        <strain evidence="1 2">NRRL 66333</strain>
    </source>
</reference>
<keyword evidence="1" id="KW-0347">Helicase</keyword>
<keyword evidence="1" id="KW-0547">Nucleotide-binding</keyword>
<keyword evidence="2" id="KW-1185">Reference proteome</keyword>
<accession>A0A8H5V7A2</accession>
<evidence type="ECO:0000313" key="1">
    <source>
        <dbReference type="EMBL" id="KAF5611420.1"/>
    </source>
</evidence>
<sequence>MPRKQAVAPKYNLPPTLKTPCVLQINGEPFGGKELGIATSISTYLRAVRTPDKDSYLSFVIEFPLPDEVEAIGFGKCHDVDDSSRKVNPSNSRKLTVKFPRDDIKITYRAADVEEIARYPKAKKHMSWVEVFLGENTAVSVNRFGIPYSNPGHPAEDWLRSPDTAPVLHGLSLLDIFQQRHFCFLAAKIDTAMMSNWSVASLAPSFDYGYGSDQSWDLERYMKQLHEIKGHRFQTAWSFETDASHVTALTQSIVQDFMWIQKWCLDMTTKTGSAYFVKHPASRQSKRWLAIVKMEPGLWKQPAWSQACINGTMKLVVHPGPDEIPESWTEDLSERWSARICHDPDEVRLLKRHPLTEKDFVIKVIEPVQPQLGLKEFDSREEADAAYETDQSHYNRVSFEWDLQLHDAKRQVDAICDLLPSATPNHLFCDQGREAPELSTGNKALMMSLHRDLLRGDGFWKTMVAADPAVKEMSGHMGDVNIGGQRERLALPMLPFVNFLKENGRSGWSDALLSEVSGADQCPLRYYLSNRPLGFGIIKTVTNINDTAVLPVAVLAMHATVRTVMASGPTPDAVSEFASDLYVVSRSVASKYNIGRGQEASSRAPLIIRGFQLQVECEAFKRLLQYPHLGDEAVGCDEWGVKLDWKLHLSATFWLRVCLGSDSLPLLHKDDRKILHEFQVLVARIDMLAPLLERVSGKISWEEYVAGKTVGDAEIMALMKMLIDNADIVCTTPSLAHTEDHLKKWKVERARGIAVDEAGHMSRGDLYSVWGNTLLPCLLAGDEEFVPLEVKSYHDMDNYRNFRNRFGDDARKSALEFLTATGWPVYRVRG</sequence>
<proteinExistence type="predicted"/>